<dbReference type="InterPro" id="IPR050583">
    <property type="entry name" value="Mycobacterial_A85_antigen"/>
</dbReference>
<dbReference type="AlphaFoldDB" id="A0A1I5XGP1"/>
<dbReference type="RefSeq" id="WP_092282584.1">
    <property type="nucleotide sequence ID" value="NZ_FOXR01000025.1"/>
</dbReference>
<dbReference type="Gene3D" id="3.40.50.1820">
    <property type="entry name" value="alpha/beta hydrolase"/>
    <property type="match status" value="1"/>
</dbReference>
<reference evidence="1 2" key="1">
    <citation type="submission" date="2016-10" db="EMBL/GenBank/DDBJ databases">
        <authorList>
            <person name="de Groot N.N."/>
        </authorList>
    </citation>
    <scope>NUCLEOTIDE SEQUENCE [LARGE SCALE GENOMIC DNA]</scope>
    <source>
        <strain evidence="1 2">DSM 20678</strain>
    </source>
</reference>
<dbReference type="Pfam" id="PF00756">
    <property type="entry name" value="Esterase"/>
    <property type="match status" value="1"/>
</dbReference>
<proteinExistence type="predicted"/>
<dbReference type="Proteomes" id="UP000198577">
    <property type="component" value="Unassembled WGS sequence"/>
</dbReference>
<keyword evidence="1" id="KW-0378">Hydrolase</keyword>
<sequence length="263" mass="30103">MAIIDVSYFSNALMRNVVYKAVIPTDSPAMKNIAPHEVKPFKTLYLLHGIMGGHNDWLVNTRIAKLAQKYNVAVIMPSGDNSFYVDQQAGHNYYGEFIGRELVEETRKLFPLSFKREDTFIGGLSMGGYGALRNGLKYYNTFGAIVALSAALIIDQAVASSEEAEWIFARRSYYEYVFGDLSKLKGSDKDPEFLVKKIKEEKGVIPRIYIACGTEDFLVENNRKFRDFLAAEGVEHTYVEDRGFHDWKFWDKYIEKALQWLVE</sequence>
<dbReference type="PANTHER" id="PTHR48098:SF1">
    <property type="entry name" value="DIACYLGLYCEROL ACYLTRANSFERASE_MYCOLYLTRANSFERASE AG85A"/>
    <property type="match status" value="1"/>
</dbReference>
<accession>A0A1I5XGP1</accession>
<evidence type="ECO:0000313" key="2">
    <source>
        <dbReference type="Proteomes" id="UP000198577"/>
    </source>
</evidence>
<gene>
    <name evidence="1" type="ORF">SAMN05444406_12532</name>
</gene>
<dbReference type="InterPro" id="IPR029058">
    <property type="entry name" value="AB_hydrolase_fold"/>
</dbReference>
<keyword evidence="2" id="KW-1185">Reference proteome</keyword>
<dbReference type="PANTHER" id="PTHR48098">
    <property type="entry name" value="ENTEROCHELIN ESTERASE-RELATED"/>
    <property type="match status" value="1"/>
</dbReference>
<name>A0A1I5XGP1_9FIRM</name>
<dbReference type="SUPFAM" id="SSF53474">
    <property type="entry name" value="alpha/beta-Hydrolases"/>
    <property type="match status" value="1"/>
</dbReference>
<dbReference type="InterPro" id="IPR000801">
    <property type="entry name" value="Esterase-like"/>
</dbReference>
<dbReference type="EMBL" id="FOXR01000025">
    <property type="protein sequence ID" value="SFQ30837.1"/>
    <property type="molecule type" value="Genomic_DNA"/>
</dbReference>
<evidence type="ECO:0000313" key="1">
    <source>
        <dbReference type="EMBL" id="SFQ30837.1"/>
    </source>
</evidence>
<dbReference type="STRING" id="937334.SAMN05444406_12532"/>
<dbReference type="GO" id="GO:0016787">
    <property type="term" value="F:hydrolase activity"/>
    <property type="evidence" value="ECO:0007669"/>
    <property type="project" value="UniProtKB-KW"/>
</dbReference>
<organism evidence="1 2">
    <name type="scientific">Caldicoprobacter faecalis</name>
    <dbReference type="NCBI Taxonomy" id="937334"/>
    <lineage>
        <taxon>Bacteria</taxon>
        <taxon>Bacillati</taxon>
        <taxon>Bacillota</taxon>
        <taxon>Clostridia</taxon>
        <taxon>Caldicoprobacterales</taxon>
        <taxon>Caldicoprobacteraceae</taxon>
        <taxon>Caldicoprobacter</taxon>
    </lineage>
</organism>
<dbReference type="GO" id="GO:0016747">
    <property type="term" value="F:acyltransferase activity, transferring groups other than amino-acyl groups"/>
    <property type="evidence" value="ECO:0007669"/>
    <property type="project" value="TreeGrafter"/>
</dbReference>
<protein>
    <submittedName>
        <fullName evidence="1">S-formylglutathione hydrolase FrmB</fullName>
    </submittedName>
</protein>
<dbReference type="OrthoDB" id="9803578at2"/>